<evidence type="ECO:0000256" key="1">
    <source>
        <dbReference type="SAM" id="Phobius"/>
    </source>
</evidence>
<keyword evidence="1" id="KW-0472">Membrane</keyword>
<dbReference type="AlphaFoldDB" id="A0A0L8AJ78"/>
<evidence type="ECO:0000313" key="2">
    <source>
        <dbReference type="EMBL" id="KOF02291.1"/>
    </source>
</evidence>
<comment type="caution">
    <text evidence="2">The sequence shown here is derived from an EMBL/GenBank/DDBJ whole genome shotgun (WGS) entry which is preliminary data.</text>
</comment>
<feature type="transmembrane region" description="Helical" evidence="1">
    <location>
        <begin position="57"/>
        <end position="81"/>
    </location>
</feature>
<evidence type="ECO:0000313" key="3">
    <source>
        <dbReference type="Proteomes" id="UP000036908"/>
    </source>
</evidence>
<dbReference type="EMBL" id="JSVA01000014">
    <property type="protein sequence ID" value="KOF02291.1"/>
    <property type="molecule type" value="Genomic_DNA"/>
</dbReference>
<organism evidence="2 3">
    <name type="scientific">Roseivirga seohaensis subsp. aquiponti</name>
    <dbReference type="NCBI Taxonomy" id="1566026"/>
    <lineage>
        <taxon>Bacteria</taxon>
        <taxon>Pseudomonadati</taxon>
        <taxon>Bacteroidota</taxon>
        <taxon>Cytophagia</taxon>
        <taxon>Cytophagales</taxon>
        <taxon>Roseivirgaceae</taxon>
        <taxon>Roseivirga</taxon>
    </lineage>
</organism>
<dbReference type="Proteomes" id="UP000036908">
    <property type="component" value="Unassembled WGS sequence"/>
</dbReference>
<keyword evidence="1" id="KW-0812">Transmembrane</keyword>
<proteinExistence type="predicted"/>
<keyword evidence="1" id="KW-1133">Transmembrane helix</keyword>
<keyword evidence="3" id="KW-1185">Reference proteome</keyword>
<name>A0A0L8AJ78_9BACT</name>
<sequence>MKEGLIKDAYEAIIKEIQTVITICYLLTVGIGMLFNYQLYSEFGINIFDYSDVFDFLIAPFADFKILLFSLASIGISSFLLQMDIVWKRKFPVSYSRSNFGWDKKPWFNRYRYFAFGFLFITYLFLSADLYGSYVSNQIKEQSPIEIRFADDEIKTGILIGNTAKVMFLLNDGKVTAIPVTSMVKEFEIK</sequence>
<reference evidence="3" key="1">
    <citation type="submission" date="2014-11" db="EMBL/GenBank/DDBJ databases">
        <title>Genome sequencing of Roseivirga sp. D-25.</title>
        <authorList>
            <person name="Selvaratnam C."/>
            <person name="Thevarajoo S."/>
            <person name="Goh K.M."/>
            <person name="Eee R."/>
            <person name="Chan K.-G."/>
            <person name="Chong C.S."/>
        </authorList>
    </citation>
    <scope>NUCLEOTIDE SEQUENCE [LARGE SCALE GENOMIC DNA]</scope>
    <source>
        <strain evidence="3">D-25</strain>
    </source>
</reference>
<dbReference type="RefSeq" id="WP_071426780.1">
    <property type="nucleotide sequence ID" value="NZ_JSVA01000014.1"/>
</dbReference>
<feature type="transmembrane region" description="Helical" evidence="1">
    <location>
        <begin position="20"/>
        <end position="37"/>
    </location>
</feature>
<feature type="transmembrane region" description="Helical" evidence="1">
    <location>
        <begin position="113"/>
        <end position="134"/>
    </location>
</feature>
<protein>
    <submittedName>
        <fullName evidence="2">Uncharacterized protein</fullName>
    </submittedName>
</protein>
<dbReference type="PATRIC" id="fig|1566026.4.peg.845"/>
<accession>A0A0L8AJ78</accession>
<gene>
    <name evidence="2" type="ORF">OB69_12750</name>
</gene>